<accession>A0A239F2N3</accession>
<dbReference type="AlphaFoldDB" id="A0A239F2N3"/>
<evidence type="ECO:0000313" key="3">
    <source>
        <dbReference type="Proteomes" id="UP000198309"/>
    </source>
</evidence>
<sequence length="505" mass="54273">MDENAAERHPAPLNGQHLADRTRALYQHLVDLCTAPVPAAARLKQLERARPEVFELGRGLAGLLQHRQGVGEQRRADKAAKLITALHRRLIQGYCGLAQAERAKPQVRALLLQRALRSAQEIHCCALLDGQQAPAGLWRLFHRLHARARQLSLQAIEVDDPQAPGARSQSLARGYLAALLLAGSGPLEMPRESLRRLIESLDALATAARLAGARGTDRWIIASDQDRPFLDIPANPEGRLALRLDEALEAIGHFEGFGGAGQGFDLKAHLQRCWSEEAPGPTWEACHGFAAILAQLGAPREEAALDARHFARQAMPQDVWAIHGNTRADLDEMVPHEDLIEFTPSTPTTPELPPPGLLSGMTKSPRGVCATWSGEAASRPAAGDLLGIRTAPMAGWRLARVEQVAPAGNGQATLSLAWLSKQPRACRITLLGKLQESATHNALLLDDAGTTRILCPSLPLASGKKLRVEDGADRYLALLGASTGNGAEAPCFGLRRLALGIEAGP</sequence>
<dbReference type="EMBL" id="FZPC01000003">
    <property type="protein sequence ID" value="SNS51270.1"/>
    <property type="molecule type" value="Genomic_DNA"/>
</dbReference>
<dbReference type="EMBL" id="FNEC01000002">
    <property type="protein sequence ID" value="SDI15378.1"/>
    <property type="molecule type" value="Genomic_DNA"/>
</dbReference>
<organism evidence="1 4">
    <name type="scientific">Pseudomonas delhiensis</name>
    <dbReference type="NCBI Taxonomy" id="366289"/>
    <lineage>
        <taxon>Bacteria</taxon>
        <taxon>Pseudomonadati</taxon>
        <taxon>Pseudomonadota</taxon>
        <taxon>Gammaproteobacteria</taxon>
        <taxon>Pseudomonadales</taxon>
        <taxon>Pseudomonadaceae</taxon>
        <taxon>Pseudomonas</taxon>
    </lineage>
</organism>
<name>A0A239F2N3_9PSED</name>
<reference evidence="1 4" key="1">
    <citation type="submission" date="2016-10" db="EMBL/GenBank/DDBJ databases">
        <authorList>
            <person name="de Groot N.N."/>
        </authorList>
    </citation>
    <scope>NUCLEOTIDE SEQUENCE [LARGE SCALE GENOMIC DNA]</scope>
    <source>
        <strain evidence="1 4">CCM 7361</strain>
    </source>
</reference>
<reference evidence="2 3" key="2">
    <citation type="submission" date="2017-06" db="EMBL/GenBank/DDBJ databases">
        <authorList>
            <person name="Varghese N."/>
            <person name="Submissions S."/>
        </authorList>
    </citation>
    <scope>NUCLEOTIDE SEQUENCE [LARGE SCALE GENOMIC DNA]</scope>
    <source>
        <strain evidence="2 3">RLD-1</strain>
    </source>
</reference>
<evidence type="ECO:0000313" key="4">
    <source>
        <dbReference type="Proteomes" id="UP000199693"/>
    </source>
</evidence>
<dbReference type="RefSeq" id="WP_089390061.1">
    <property type="nucleotide sequence ID" value="NZ_FNEC01000002.1"/>
</dbReference>
<gene>
    <name evidence="1" type="ORF">SAMN05216189_1002250</name>
    <name evidence="2" type="ORF">SAMN06295949_1038</name>
</gene>
<evidence type="ECO:0000313" key="1">
    <source>
        <dbReference type="EMBL" id="SDI15378.1"/>
    </source>
</evidence>
<dbReference type="Proteomes" id="UP000198309">
    <property type="component" value="Unassembled WGS sequence"/>
</dbReference>
<dbReference type="Proteomes" id="UP000199693">
    <property type="component" value="Unassembled WGS sequence"/>
</dbReference>
<proteinExistence type="predicted"/>
<evidence type="ECO:0000313" key="2">
    <source>
        <dbReference type="EMBL" id="SNS51270.1"/>
    </source>
</evidence>
<protein>
    <submittedName>
        <fullName evidence="1">Uncharacterized protein</fullName>
    </submittedName>
</protein>
<keyword evidence="3" id="KW-1185">Reference proteome</keyword>